<dbReference type="KEGG" id="smm:Smp_158710"/>
<keyword evidence="2" id="KW-1185">Reference proteome</keyword>
<accession>G4LZ76</accession>
<feature type="region of interest" description="Disordered" evidence="1">
    <location>
        <begin position="1"/>
        <end position="30"/>
    </location>
</feature>
<dbReference type="WBParaSite" id="Smp_158710.1">
    <property type="protein sequence ID" value="Smp_158710.1"/>
    <property type="gene ID" value="Smp_158710"/>
</dbReference>
<feature type="compositionally biased region" description="Low complexity" evidence="1">
    <location>
        <begin position="1"/>
        <end position="13"/>
    </location>
</feature>
<feature type="compositionally biased region" description="Polar residues" evidence="1">
    <location>
        <begin position="83"/>
        <end position="100"/>
    </location>
</feature>
<evidence type="ECO:0000256" key="1">
    <source>
        <dbReference type="SAM" id="MobiDB-lite"/>
    </source>
</evidence>
<dbReference type="HOGENOM" id="CLU_1295810_0_0_1"/>
<dbReference type="Proteomes" id="UP000008854">
    <property type="component" value="Unassembled WGS sequence"/>
</dbReference>
<dbReference type="STRING" id="6183.G4LZ76"/>
<dbReference type="AlphaFoldDB" id="G4LZ76"/>
<sequence>MSFCSSSSCPSSPRLQAREQAQKRQPVDGLDGKCKCFVSKEEECSWRDISTEFDRPLNEGDCMPVQPLPVSEAKLVKHPHSLAENSTRTSKSAVTPMISSNPEEIERCIDDLPQHRNAKNSRTHDSSAKLFKSCMLQTHLVNKISSELRYYKSDYQPFTGIIIHRTGGKMVKILDLDDHSAHSRHVDQLKVNEGGDSNFGFDHSLINPDSVEN</sequence>
<dbReference type="CTD" id="8343974"/>
<feature type="compositionally biased region" description="Basic and acidic residues" evidence="1">
    <location>
        <begin position="16"/>
        <end position="30"/>
    </location>
</feature>
<dbReference type="OrthoDB" id="6230101at2759"/>
<dbReference type="GeneID" id="8343974"/>
<evidence type="ECO:0000313" key="2">
    <source>
        <dbReference type="Proteomes" id="UP000008854"/>
    </source>
</evidence>
<feature type="region of interest" description="Disordered" evidence="1">
    <location>
        <begin position="79"/>
        <end position="100"/>
    </location>
</feature>
<reference evidence="3" key="2">
    <citation type="submission" date="2018-12" db="UniProtKB">
        <authorList>
            <consortium name="WormBaseParasite"/>
        </authorList>
    </citation>
    <scope>IDENTIFICATION</scope>
    <source>
        <strain evidence="3">Puerto Rican</strain>
    </source>
</reference>
<dbReference type="InParanoid" id="G4LZ76"/>
<protein>
    <submittedName>
        <fullName evidence="3">Uncharacterized protein</fullName>
    </submittedName>
</protein>
<evidence type="ECO:0000313" key="3">
    <source>
        <dbReference type="WBParaSite" id="Smp_158710.1"/>
    </source>
</evidence>
<reference evidence="2" key="1">
    <citation type="journal article" date="2012" name="PLoS Negl. Trop. Dis.">
        <title>A systematically improved high quality genome and transcriptome of the human blood fluke Schistosoma mansoni.</title>
        <authorList>
            <person name="Protasio A.V."/>
            <person name="Tsai I.J."/>
            <person name="Babbage A."/>
            <person name="Nichol S."/>
            <person name="Hunt M."/>
            <person name="Aslett M.A."/>
            <person name="De Silva N."/>
            <person name="Velarde G.S."/>
            <person name="Anderson T.J."/>
            <person name="Clark R.C."/>
            <person name="Davidson C."/>
            <person name="Dillon G.P."/>
            <person name="Holroyd N.E."/>
            <person name="LoVerde P.T."/>
            <person name="Lloyd C."/>
            <person name="McQuillan J."/>
            <person name="Oliveira G."/>
            <person name="Otto T.D."/>
            <person name="Parker-Manuel S.J."/>
            <person name="Quail M.A."/>
            <person name="Wilson R.A."/>
            <person name="Zerlotini A."/>
            <person name="Dunne D.W."/>
            <person name="Berriman M."/>
        </authorList>
    </citation>
    <scope>NUCLEOTIDE SEQUENCE [LARGE SCALE GENOMIC DNA]</scope>
    <source>
        <strain evidence="2">Puerto Rican</strain>
    </source>
</reference>
<proteinExistence type="predicted"/>
<organism evidence="2 3">
    <name type="scientific">Schistosoma mansoni</name>
    <name type="common">Blood fluke</name>
    <dbReference type="NCBI Taxonomy" id="6183"/>
    <lineage>
        <taxon>Eukaryota</taxon>
        <taxon>Metazoa</taxon>
        <taxon>Spiralia</taxon>
        <taxon>Lophotrochozoa</taxon>
        <taxon>Platyhelminthes</taxon>
        <taxon>Trematoda</taxon>
        <taxon>Digenea</taxon>
        <taxon>Strigeidida</taxon>
        <taxon>Schistosomatoidea</taxon>
        <taxon>Schistosomatidae</taxon>
        <taxon>Schistosoma</taxon>
    </lineage>
</organism>
<name>G4LZ76_SCHMA</name>
<dbReference type="RefSeq" id="XP_018646551.1">
    <property type="nucleotide sequence ID" value="XM_018799808.1"/>
</dbReference>